<organism evidence="3 4">
    <name type="scientific">Hyphomonas jannaschiana VP2</name>
    <dbReference type="NCBI Taxonomy" id="1280952"/>
    <lineage>
        <taxon>Bacteria</taxon>
        <taxon>Pseudomonadati</taxon>
        <taxon>Pseudomonadota</taxon>
        <taxon>Alphaproteobacteria</taxon>
        <taxon>Hyphomonadales</taxon>
        <taxon>Hyphomonadaceae</taxon>
        <taxon>Hyphomonas</taxon>
    </lineage>
</organism>
<dbReference type="Proteomes" id="UP000024816">
    <property type="component" value="Unassembled WGS sequence"/>
</dbReference>
<name>A0A059FEL6_9PROT</name>
<dbReference type="PANTHER" id="PTHR44051:SF2">
    <property type="entry name" value="HYPOTHETICAL GLUTATHIONE S-TRANSFERASE LIKE PROTEIN"/>
    <property type="match status" value="1"/>
</dbReference>
<dbReference type="SFLD" id="SFLDS00019">
    <property type="entry name" value="Glutathione_Transferase_(cytos"/>
    <property type="match status" value="1"/>
</dbReference>
<dbReference type="InterPro" id="IPR036249">
    <property type="entry name" value="Thioredoxin-like_sf"/>
</dbReference>
<dbReference type="OrthoDB" id="9810080at2"/>
<dbReference type="InterPro" id="IPR040079">
    <property type="entry name" value="Glutathione_S-Trfase"/>
</dbReference>
<accession>A0A059FEL6</accession>
<proteinExistence type="predicted"/>
<dbReference type="SFLD" id="SFLDG01151">
    <property type="entry name" value="Main.2:_Nu-like"/>
    <property type="match status" value="1"/>
</dbReference>
<dbReference type="SFLD" id="SFLDG00358">
    <property type="entry name" value="Main_(cytGST)"/>
    <property type="match status" value="1"/>
</dbReference>
<comment type="caution">
    <text evidence="3">The sequence shown here is derived from an EMBL/GenBank/DDBJ whole genome shotgun (WGS) entry which is preliminary data.</text>
</comment>
<reference evidence="3 4" key="1">
    <citation type="journal article" date="2014" name="Antonie Van Leeuwenhoek">
        <title>Hyphomonas beringensis sp. nov. and Hyphomonas chukchiensis sp. nov., isolated from surface seawater of the Bering Sea and Chukchi Sea.</title>
        <authorList>
            <person name="Li C."/>
            <person name="Lai Q."/>
            <person name="Li G."/>
            <person name="Dong C."/>
            <person name="Wang J."/>
            <person name="Liao Y."/>
            <person name="Shao Z."/>
        </authorList>
    </citation>
    <scope>NUCLEOTIDE SEQUENCE [LARGE SCALE GENOMIC DNA]</scope>
    <source>
        <strain evidence="3 4">VP2</strain>
    </source>
</reference>
<evidence type="ECO:0000259" key="1">
    <source>
        <dbReference type="PROSITE" id="PS50404"/>
    </source>
</evidence>
<evidence type="ECO:0000259" key="2">
    <source>
        <dbReference type="PROSITE" id="PS50405"/>
    </source>
</evidence>
<dbReference type="SUPFAM" id="SSF52833">
    <property type="entry name" value="Thioredoxin-like"/>
    <property type="match status" value="1"/>
</dbReference>
<keyword evidence="3" id="KW-0808">Transferase</keyword>
<dbReference type="CDD" id="cd03056">
    <property type="entry name" value="GST_N_4"/>
    <property type="match status" value="1"/>
</dbReference>
<dbReference type="STRING" id="1280952.HJA_06722"/>
<keyword evidence="4" id="KW-1185">Reference proteome</keyword>
<dbReference type="Pfam" id="PF00043">
    <property type="entry name" value="GST_C"/>
    <property type="match status" value="1"/>
</dbReference>
<dbReference type="InterPro" id="IPR036282">
    <property type="entry name" value="Glutathione-S-Trfase_C_sf"/>
</dbReference>
<dbReference type="PROSITE" id="PS50404">
    <property type="entry name" value="GST_NTER"/>
    <property type="match status" value="1"/>
</dbReference>
<dbReference type="PROSITE" id="PS50405">
    <property type="entry name" value="GST_CTER"/>
    <property type="match status" value="1"/>
</dbReference>
<sequence length="210" mass="23725">MPTREITRLTLYGDSISGNCQKPKWTADLLGIPFDWVEVDILKGGTQTEDFLAVNPVGQVPVARWPDGRTLAQSNAIMLYLAEEAGSDLIPEDSFRRAQMMSWLFWEQYSHETAIAVRRFHKHYLKKSEDEIDPNLMAKGRRALGVMEMQLTFTDWIVGDQMTLADIALVAYTRLAHEGGFDLTEFPAVERWVSRTEAALGIPHAREVAA</sequence>
<dbReference type="AlphaFoldDB" id="A0A059FEL6"/>
<dbReference type="SUPFAM" id="SSF47616">
    <property type="entry name" value="GST C-terminal domain-like"/>
    <property type="match status" value="1"/>
</dbReference>
<evidence type="ECO:0000313" key="3">
    <source>
        <dbReference type="EMBL" id="KCZ88968.1"/>
    </source>
</evidence>
<dbReference type="InterPro" id="IPR004045">
    <property type="entry name" value="Glutathione_S-Trfase_N"/>
</dbReference>
<gene>
    <name evidence="3" type="ORF">HJA_06722</name>
</gene>
<dbReference type="PATRIC" id="fig|1280952.3.peg.1333"/>
<dbReference type="InterPro" id="IPR010987">
    <property type="entry name" value="Glutathione-S-Trfase_C-like"/>
</dbReference>
<dbReference type="Pfam" id="PF13409">
    <property type="entry name" value="GST_N_2"/>
    <property type="match status" value="1"/>
</dbReference>
<evidence type="ECO:0000313" key="4">
    <source>
        <dbReference type="Proteomes" id="UP000024816"/>
    </source>
</evidence>
<dbReference type="RefSeq" id="WP_155839885.1">
    <property type="nucleotide sequence ID" value="NZ_ARYJ01000004.1"/>
</dbReference>
<dbReference type="GO" id="GO:0016740">
    <property type="term" value="F:transferase activity"/>
    <property type="evidence" value="ECO:0007669"/>
    <property type="project" value="UniProtKB-KW"/>
</dbReference>
<dbReference type="EMBL" id="ARYJ01000004">
    <property type="protein sequence ID" value="KCZ88968.1"/>
    <property type="molecule type" value="Genomic_DNA"/>
</dbReference>
<dbReference type="InterPro" id="IPR004046">
    <property type="entry name" value="GST_C"/>
</dbReference>
<feature type="domain" description="GST N-terminal" evidence="1">
    <location>
        <begin position="7"/>
        <end position="89"/>
    </location>
</feature>
<feature type="domain" description="GST C-terminal" evidence="2">
    <location>
        <begin position="93"/>
        <end position="210"/>
    </location>
</feature>
<dbReference type="PANTHER" id="PTHR44051">
    <property type="entry name" value="GLUTATHIONE S-TRANSFERASE-RELATED"/>
    <property type="match status" value="1"/>
</dbReference>
<dbReference type="eggNOG" id="COG0625">
    <property type="taxonomic scope" value="Bacteria"/>
</dbReference>
<protein>
    <submittedName>
        <fullName evidence="3">Glutathione S-transferase domain-containing protein</fullName>
    </submittedName>
</protein>
<dbReference type="Gene3D" id="3.40.30.10">
    <property type="entry name" value="Glutaredoxin"/>
    <property type="match status" value="1"/>
</dbReference>
<dbReference type="Gene3D" id="1.20.1050.10">
    <property type="match status" value="1"/>
</dbReference>